<name>A0A0P7UYQ9_SCLFO</name>
<evidence type="ECO:0000259" key="7">
    <source>
        <dbReference type="PROSITE" id="PS50200"/>
    </source>
</evidence>
<organism evidence="9 10">
    <name type="scientific">Scleropages formosus</name>
    <name type="common">Asian bonytongue</name>
    <name type="synonym">Osteoglossum formosum</name>
    <dbReference type="NCBI Taxonomy" id="113540"/>
    <lineage>
        <taxon>Eukaryota</taxon>
        <taxon>Metazoa</taxon>
        <taxon>Chordata</taxon>
        <taxon>Craniata</taxon>
        <taxon>Vertebrata</taxon>
        <taxon>Euteleostomi</taxon>
        <taxon>Actinopterygii</taxon>
        <taxon>Neopterygii</taxon>
        <taxon>Teleostei</taxon>
        <taxon>Osteoglossocephala</taxon>
        <taxon>Osteoglossomorpha</taxon>
        <taxon>Osteoglossiformes</taxon>
        <taxon>Osteoglossidae</taxon>
        <taxon>Scleropages</taxon>
    </lineage>
</organism>
<accession>A0A0P7UYQ9</accession>
<evidence type="ECO:0000256" key="2">
    <source>
        <dbReference type="ARBA" id="ARBA00006919"/>
    </source>
</evidence>
<dbReference type="FunFam" id="1.20.1050.80:FF:000002">
    <property type="entry name" value="Ras and Rab interactor 2"/>
    <property type="match status" value="1"/>
</dbReference>
<dbReference type="SMART" id="SM00314">
    <property type="entry name" value="RA"/>
    <property type="match status" value="1"/>
</dbReference>
<feature type="compositionally biased region" description="Acidic residues" evidence="6">
    <location>
        <begin position="262"/>
        <end position="284"/>
    </location>
</feature>
<feature type="compositionally biased region" description="Low complexity" evidence="6">
    <location>
        <begin position="233"/>
        <end position="243"/>
    </location>
</feature>
<feature type="region of interest" description="Disordered" evidence="6">
    <location>
        <begin position="82"/>
        <end position="140"/>
    </location>
</feature>
<dbReference type="GO" id="GO:0007165">
    <property type="term" value="P:signal transduction"/>
    <property type="evidence" value="ECO:0007669"/>
    <property type="project" value="InterPro"/>
</dbReference>
<keyword evidence="4" id="KW-0963">Cytoplasm</keyword>
<evidence type="ECO:0008006" key="11">
    <source>
        <dbReference type="Google" id="ProtNLM"/>
    </source>
</evidence>
<dbReference type="InterPro" id="IPR003123">
    <property type="entry name" value="VPS9"/>
</dbReference>
<gene>
    <name evidence="9" type="ORF">Z043_114605</name>
</gene>
<evidence type="ECO:0000313" key="9">
    <source>
        <dbReference type="EMBL" id="KPP66858.1"/>
    </source>
</evidence>
<dbReference type="STRING" id="113540.ENSSFOP00015039605"/>
<dbReference type="EMBL" id="JARO02005397">
    <property type="protein sequence ID" value="KPP66858.1"/>
    <property type="molecule type" value="Genomic_DNA"/>
</dbReference>
<evidence type="ECO:0000256" key="6">
    <source>
        <dbReference type="SAM" id="MobiDB-lite"/>
    </source>
</evidence>
<dbReference type="Pfam" id="PF02204">
    <property type="entry name" value="VPS9"/>
    <property type="match status" value="1"/>
</dbReference>
<dbReference type="AlphaFoldDB" id="A0A0P7UYQ9"/>
<dbReference type="InterPro" id="IPR037191">
    <property type="entry name" value="VPS9_dom_sf"/>
</dbReference>
<dbReference type="Pfam" id="PF23268">
    <property type="entry name" value="RIN1"/>
    <property type="match status" value="1"/>
</dbReference>
<proteinExistence type="inferred from homology"/>
<evidence type="ECO:0000256" key="1">
    <source>
        <dbReference type="ARBA" id="ARBA00004496"/>
    </source>
</evidence>
<keyword evidence="3" id="KW-0343">GTPase activation</keyword>
<dbReference type="PANTHER" id="PTHR23101">
    <property type="entry name" value="RAB GDP/GTP EXCHANGE FACTOR"/>
    <property type="match status" value="1"/>
</dbReference>
<comment type="similarity">
    <text evidence="2">Belongs to the RIN (Ras interaction/interference) family.</text>
</comment>
<evidence type="ECO:0000256" key="4">
    <source>
        <dbReference type="ARBA" id="ARBA00022490"/>
    </source>
</evidence>
<dbReference type="GO" id="GO:0031267">
    <property type="term" value="F:small GTPase binding"/>
    <property type="evidence" value="ECO:0007669"/>
    <property type="project" value="TreeGrafter"/>
</dbReference>
<feature type="region of interest" description="Disordered" evidence="6">
    <location>
        <begin position="221"/>
        <end position="243"/>
    </location>
</feature>
<protein>
    <recommendedName>
        <fullName evidence="11">Ras and Rab interactor 2-like</fullName>
    </recommendedName>
</protein>
<dbReference type="GO" id="GO:0005085">
    <property type="term" value="F:guanyl-nucleotide exchange factor activity"/>
    <property type="evidence" value="ECO:0007669"/>
    <property type="project" value="InterPro"/>
</dbReference>
<evidence type="ECO:0000259" key="8">
    <source>
        <dbReference type="PROSITE" id="PS51205"/>
    </source>
</evidence>
<comment type="subcellular location">
    <subcellularLocation>
        <location evidence="1">Cytoplasm</location>
    </subcellularLocation>
</comment>
<dbReference type="GO" id="GO:0005096">
    <property type="term" value="F:GTPase activator activity"/>
    <property type="evidence" value="ECO:0007669"/>
    <property type="project" value="UniProtKB-KW"/>
</dbReference>
<evidence type="ECO:0000256" key="3">
    <source>
        <dbReference type="ARBA" id="ARBA00022468"/>
    </source>
</evidence>
<dbReference type="SMART" id="SM00167">
    <property type="entry name" value="VPS9"/>
    <property type="match status" value="1"/>
</dbReference>
<feature type="domain" description="VPS9" evidence="8">
    <location>
        <begin position="403"/>
        <end position="544"/>
    </location>
</feature>
<dbReference type="GO" id="GO:0005829">
    <property type="term" value="C:cytosol"/>
    <property type="evidence" value="ECO:0007669"/>
    <property type="project" value="TreeGrafter"/>
</dbReference>
<dbReference type="Pfam" id="PF00788">
    <property type="entry name" value="RA"/>
    <property type="match status" value="1"/>
</dbReference>
<dbReference type="SUPFAM" id="SSF109993">
    <property type="entry name" value="VPS9 domain"/>
    <property type="match status" value="1"/>
</dbReference>
<evidence type="ECO:0000313" key="10">
    <source>
        <dbReference type="Proteomes" id="UP000034805"/>
    </source>
</evidence>
<dbReference type="Proteomes" id="UP000034805">
    <property type="component" value="Unassembled WGS sequence"/>
</dbReference>
<feature type="region of interest" description="Disordered" evidence="6">
    <location>
        <begin position="258"/>
        <end position="286"/>
    </location>
</feature>
<dbReference type="GO" id="GO:0016192">
    <property type="term" value="P:vesicle-mediated transport"/>
    <property type="evidence" value="ECO:0007669"/>
    <property type="project" value="InterPro"/>
</dbReference>
<evidence type="ECO:0000256" key="5">
    <source>
        <dbReference type="ARBA" id="ARBA00022999"/>
    </source>
</evidence>
<dbReference type="PROSITE" id="PS50200">
    <property type="entry name" value="RA"/>
    <property type="match status" value="1"/>
</dbReference>
<dbReference type="PANTHER" id="PTHR23101:SF51">
    <property type="entry name" value="RAS AND RAB INTERACTOR 2"/>
    <property type="match status" value="1"/>
</dbReference>
<dbReference type="InterPro" id="IPR045046">
    <property type="entry name" value="Vps9-like"/>
</dbReference>
<dbReference type="Gene3D" id="1.20.1050.80">
    <property type="entry name" value="VPS9 domain"/>
    <property type="match status" value="1"/>
</dbReference>
<feature type="domain" description="Ras-associating" evidence="7">
    <location>
        <begin position="574"/>
        <end position="663"/>
    </location>
</feature>
<sequence>MEDRDRNPTVTILSLSLRDLLPFTLRLPEGIAAARTSADLQVAAKLGAGGRAEGNGVTEVPRAAEGRSEIYRTGFWDSALCNPGAPTGDASQQDRQTPADPLRPALCFPHLQPPGSRPSAARLGATPSSRSLPSRLPPERGRMPEMVYWIRKAPDSGAPAPGAAALDPLTPPTGRRGQLSCQVSVESRIVKAMLERCQTKFRSVSCPEEGSSGAPYAALEETGQLSESDQRLSDVSMSTSSSSSVDFLCNYTKQSRAFGDSSVEDEEDEVENEEDDDDDEEEDDYPIRMEKLKAKKRRNAGPPMLSLSLRGPLRRMSGALDSLMAPERRAVRRVQRLARDRTSYFGCLVQDYVSFVQEEHRCHSSSLDLLQTLRQFLTQTKAYLAQSSELEPPIRSLEFQEKSGEWQQLKANLVQAKSKTPQELGADPAAAAPDPVTVEKIRHKFHTMFKMYSPEKKVSILLQICKIIYTIMEGSSVGERGADDFLPMLTYVLAQCDLPQLDLEIQYMMELLDPSQLQGEGGYYLTSAYAAMSLIRSIQEEQAEQVLRSQTRDTLKQWHRRRTAQRSTPVIEDLQNYLRVALQDPDCSCTAKTLQVPPFCTTRDVCQLCASKFQVRDPESHALFLLTEGGAQQLEPDTLPQMIKAEIHSHPDVLPFHFVYRPLDNLNLRE</sequence>
<reference evidence="9 10" key="1">
    <citation type="submission" date="2015-08" db="EMBL/GenBank/DDBJ databases">
        <title>The genome of the Asian arowana (Scleropages formosus).</title>
        <authorList>
            <person name="Tan M.H."/>
            <person name="Gan H.M."/>
            <person name="Croft L.J."/>
            <person name="Austin C.M."/>
        </authorList>
    </citation>
    <scope>NUCLEOTIDE SEQUENCE [LARGE SCALE GENOMIC DNA]</scope>
    <source>
        <strain evidence="9">Aro1</strain>
    </source>
</reference>
<keyword evidence="5" id="KW-0727">SH2 domain</keyword>
<dbReference type="PROSITE" id="PS51205">
    <property type="entry name" value="VPS9"/>
    <property type="match status" value="1"/>
</dbReference>
<dbReference type="GO" id="GO:0030139">
    <property type="term" value="C:endocytic vesicle"/>
    <property type="evidence" value="ECO:0007669"/>
    <property type="project" value="TreeGrafter"/>
</dbReference>
<dbReference type="InterPro" id="IPR000159">
    <property type="entry name" value="RA_dom"/>
</dbReference>
<comment type="caution">
    <text evidence="9">The sequence shown here is derived from an EMBL/GenBank/DDBJ whole genome shotgun (WGS) entry which is preliminary data.</text>
</comment>